<name>A0ACA9SXY4_9GLOM</name>
<keyword evidence="2" id="KW-1185">Reference proteome</keyword>
<protein>
    <submittedName>
        <fullName evidence="1">15646_t:CDS:1</fullName>
    </submittedName>
</protein>
<feature type="non-terminal residue" evidence="1">
    <location>
        <position position="1"/>
    </location>
</feature>
<proteinExistence type="predicted"/>
<dbReference type="Proteomes" id="UP000789920">
    <property type="component" value="Unassembled WGS sequence"/>
</dbReference>
<gene>
    <name evidence="1" type="ORF">RPERSI_LOCUS36243</name>
</gene>
<feature type="non-terminal residue" evidence="1">
    <location>
        <position position="45"/>
    </location>
</feature>
<dbReference type="EMBL" id="CAJVQC010172553">
    <property type="protein sequence ID" value="CAG8850766.1"/>
    <property type="molecule type" value="Genomic_DNA"/>
</dbReference>
<accession>A0ACA9SXY4</accession>
<evidence type="ECO:0000313" key="1">
    <source>
        <dbReference type="EMBL" id="CAG8850766.1"/>
    </source>
</evidence>
<comment type="caution">
    <text evidence="1">The sequence shown here is derived from an EMBL/GenBank/DDBJ whole genome shotgun (WGS) entry which is preliminary data.</text>
</comment>
<evidence type="ECO:0000313" key="2">
    <source>
        <dbReference type="Proteomes" id="UP000789920"/>
    </source>
</evidence>
<organism evidence="1 2">
    <name type="scientific">Racocetra persica</name>
    <dbReference type="NCBI Taxonomy" id="160502"/>
    <lineage>
        <taxon>Eukaryota</taxon>
        <taxon>Fungi</taxon>
        <taxon>Fungi incertae sedis</taxon>
        <taxon>Mucoromycota</taxon>
        <taxon>Glomeromycotina</taxon>
        <taxon>Glomeromycetes</taxon>
        <taxon>Diversisporales</taxon>
        <taxon>Gigasporaceae</taxon>
        <taxon>Racocetra</taxon>
    </lineage>
</organism>
<reference evidence="1" key="1">
    <citation type="submission" date="2021-06" db="EMBL/GenBank/DDBJ databases">
        <authorList>
            <person name="Kallberg Y."/>
            <person name="Tangrot J."/>
            <person name="Rosling A."/>
        </authorList>
    </citation>
    <scope>NUCLEOTIDE SEQUENCE</scope>
    <source>
        <strain evidence="1">MA461A</strain>
    </source>
</reference>
<sequence length="45" mass="5334">AVREGKTISKKCGVPFYKAKSEKYWDLYEKFCKKFGLDMKNPLEE</sequence>